<dbReference type="Proteomes" id="UP000191554">
    <property type="component" value="Unassembled WGS sequence"/>
</dbReference>
<keyword evidence="3" id="KW-1185">Reference proteome</keyword>
<evidence type="ECO:0000259" key="1">
    <source>
        <dbReference type="Pfam" id="PF12760"/>
    </source>
</evidence>
<proteinExistence type="predicted"/>
<dbReference type="InterPro" id="IPR024442">
    <property type="entry name" value="Transposase_Zn_ribbon"/>
</dbReference>
<comment type="caution">
    <text evidence="2">The sequence shown here is derived from an EMBL/GenBank/DDBJ whole genome shotgun (WGS) entry which is preliminary data.</text>
</comment>
<feature type="domain" description="Transposase zinc-ribbon" evidence="1">
    <location>
        <begin position="43"/>
        <end position="82"/>
    </location>
</feature>
<dbReference type="Pfam" id="PF12760">
    <property type="entry name" value="Zn_ribbon_IS1595"/>
    <property type="match status" value="1"/>
</dbReference>
<evidence type="ECO:0000313" key="3">
    <source>
        <dbReference type="Proteomes" id="UP000191554"/>
    </source>
</evidence>
<evidence type="ECO:0000313" key="2">
    <source>
        <dbReference type="EMBL" id="OPX42521.1"/>
    </source>
</evidence>
<organism evidence="2 3">
    <name type="scientific">Ruminiclostridium hungatei</name>
    <name type="common">Clostridium hungatei</name>
    <dbReference type="NCBI Taxonomy" id="48256"/>
    <lineage>
        <taxon>Bacteria</taxon>
        <taxon>Bacillati</taxon>
        <taxon>Bacillota</taxon>
        <taxon>Clostridia</taxon>
        <taxon>Eubacteriales</taxon>
        <taxon>Oscillospiraceae</taxon>
        <taxon>Ruminiclostridium</taxon>
    </lineage>
</organism>
<dbReference type="AlphaFoldDB" id="A0A1V4SH01"/>
<name>A0A1V4SH01_RUMHU</name>
<reference evidence="2 3" key="1">
    <citation type="submission" date="2017-03" db="EMBL/GenBank/DDBJ databases">
        <title>Genome sequence of Clostridium hungatei DSM 14427.</title>
        <authorList>
            <person name="Poehlein A."/>
            <person name="Daniel R."/>
        </authorList>
    </citation>
    <scope>NUCLEOTIDE SEQUENCE [LARGE SCALE GENOMIC DNA]</scope>
    <source>
        <strain evidence="2 3">DSM 14427</strain>
    </source>
</reference>
<protein>
    <submittedName>
        <fullName evidence="2">Transposase zinc-ribbon domain protein</fullName>
    </submittedName>
</protein>
<dbReference type="STRING" id="48256.CLHUN_36460"/>
<sequence length="133" mass="15462">MPSVSTIKTDIAKLAEYELHDLFNYICEIMTINTITRNLPKDFRESRFANGSVCPYCKNERIIKHGKLNGRQRFGCKVCGKTFNDFSLSALANSKLPLVKWLGYAKCIAIDIYINLKYRYLYFARRTKCTKEQ</sequence>
<dbReference type="EMBL" id="MZGX01000028">
    <property type="protein sequence ID" value="OPX42521.1"/>
    <property type="molecule type" value="Genomic_DNA"/>
</dbReference>
<accession>A0A1V4SH01</accession>
<gene>
    <name evidence="2" type="ORF">CLHUN_36460</name>
</gene>